<organism evidence="3 4">
    <name type="scientific">Sphingoaurantiacus capsulatus</name>
    <dbReference type="NCBI Taxonomy" id="1771310"/>
    <lineage>
        <taxon>Bacteria</taxon>
        <taxon>Pseudomonadati</taxon>
        <taxon>Pseudomonadota</taxon>
        <taxon>Alphaproteobacteria</taxon>
        <taxon>Sphingomonadales</taxon>
        <taxon>Sphingosinicellaceae</taxon>
        <taxon>Sphingoaurantiacus</taxon>
    </lineage>
</organism>
<dbReference type="CDD" id="cd02209">
    <property type="entry name" value="cupin_XRE_C"/>
    <property type="match status" value="1"/>
</dbReference>
<evidence type="ECO:0000313" key="4">
    <source>
        <dbReference type="Proteomes" id="UP001595615"/>
    </source>
</evidence>
<evidence type="ECO:0000313" key="3">
    <source>
        <dbReference type="EMBL" id="MFC3710971.1"/>
    </source>
</evidence>
<dbReference type="PROSITE" id="PS50943">
    <property type="entry name" value="HTH_CROC1"/>
    <property type="match status" value="1"/>
</dbReference>
<dbReference type="SUPFAM" id="SSF51182">
    <property type="entry name" value="RmlC-like cupins"/>
    <property type="match status" value="1"/>
</dbReference>
<dbReference type="SMART" id="SM00530">
    <property type="entry name" value="HTH_XRE"/>
    <property type="match status" value="1"/>
</dbReference>
<dbReference type="InterPro" id="IPR013096">
    <property type="entry name" value="Cupin_2"/>
</dbReference>
<protein>
    <submittedName>
        <fullName evidence="3">Helix-turn-helix domain-containing protein</fullName>
    </submittedName>
</protein>
<feature type="domain" description="HTH cro/C1-type" evidence="2">
    <location>
        <begin position="34"/>
        <end position="88"/>
    </location>
</feature>
<dbReference type="InterPro" id="IPR010982">
    <property type="entry name" value="Lambda_DNA-bd_dom_sf"/>
</dbReference>
<comment type="caution">
    <text evidence="3">The sequence shown here is derived from an EMBL/GenBank/DDBJ whole genome shotgun (WGS) entry which is preliminary data.</text>
</comment>
<sequence>MARPKAGAKAEAPEILKAMRSRSSGTMIRPGERLRQLRHDRGLTLEEAGKLTGLAPSTLSKIENDQMSPTFDVVQKLASGFDIDITELFASNRGETASGRRSITLANAGRLMETPVYAHRLLAVELTHKKILPFVTRIKARDLESFTSWSKHGGEEFLYVLEGKLCFHTEHYEPAVLGPGDSVYIDSTMRHACYSVSEEDAVVLWINTG</sequence>
<dbReference type="CDD" id="cd00093">
    <property type="entry name" value="HTH_XRE"/>
    <property type="match status" value="1"/>
</dbReference>
<keyword evidence="1" id="KW-0238">DNA-binding</keyword>
<dbReference type="PANTHER" id="PTHR46797:SF20">
    <property type="entry name" value="BLR4304 PROTEIN"/>
    <property type="match status" value="1"/>
</dbReference>
<dbReference type="Pfam" id="PF01381">
    <property type="entry name" value="HTH_3"/>
    <property type="match status" value="1"/>
</dbReference>
<accession>A0ABV7X489</accession>
<evidence type="ECO:0000256" key="1">
    <source>
        <dbReference type="ARBA" id="ARBA00023125"/>
    </source>
</evidence>
<reference evidence="4" key="1">
    <citation type="journal article" date="2019" name="Int. J. Syst. Evol. Microbiol.">
        <title>The Global Catalogue of Microorganisms (GCM) 10K type strain sequencing project: providing services to taxonomists for standard genome sequencing and annotation.</title>
        <authorList>
            <consortium name="The Broad Institute Genomics Platform"/>
            <consortium name="The Broad Institute Genome Sequencing Center for Infectious Disease"/>
            <person name="Wu L."/>
            <person name="Ma J."/>
        </authorList>
    </citation>
    <scope>NUCLEOTIDE SEQUENCE [LARGE SCALE GENOMIC DNA]</scope>
    <source>
        <strain evidence="4">KCTC 42644</strain>
    </source>
</reference>
<dbReference type="InterPro" id="IPR014710">
    <property type="entry name" value="RmlC-like_jellyroll"/>
</dbReference>
<dbReference type="Gene3D" id="2.60.120.10">
    <property type="entry name" value="Jelly Rolls"/>
    <property type="match status" value="1"/>
</dbReference>
<dbReference type="RefSeq" id="WP_380854992.1">
    <property type="nucleotide sequence ID" value="NZ_JBHRXV010000001.1"/>
</dbReference>
<dbReference type="Proteomes" id="UP001595615">
    <property type="component" value="Unassembled WGS sequence"/>
</dbReference>
<name>A0ABV7X489_9SPHN</name>
<evidence type="ECO:0000259" key="2">
    <source>
        <dbReference type="PROSITE" id="PS50943"/>
    </source>
</evidence>
<dbReference type="EMBL" id="JBHRXV010000001">
    <property type="protein sequence ID" value="MFC3710971.1"/>
    <property type="molecule type" value="Genomic_DNA"/>
</dbReference>
<gene>
    <name evidence="3" type="ORF">ACFOMD_00190</name>
</gene>
<dbReference type="InterPro" id="IPR001387">
    <property type="entry name" value="Cro/C1-type_HTH"/>
</dbReference>
<proteinExistence type="predicted"/>
<dbReference type="SUPFAM" id="SSF47413">
    <property type="entry name" value="lambda repressor-like DNA-binding domains"/>
    <property type="match status" value="1"/>
</dbReference>
<dbReference type="PANTHER" id="PTHR46797">
    <property type="entry name" value="HTH-TYPE TRANSCRIPTIONAL REGULATOR"/>
    <property type="match status" value="1"/>
</dbReference>
<dbReference type="Pfam" id="PF07883">
    <property type="entry name" value="Cupin_2"/>
    <property type="match status" value="1"/>
</dbReference>
<dbReference type="InterPro" id="IPR011051">
    <property type="entry name" value="RmlC_Cupin_sf"/>
</dbReference>
<dbReference type="InterPro" id="IPR050807">
    <property type="entry name" value="TransReg_Diox_bact_type"/>
</dbReference>
<keyword evidence="4" id="KW-1185">Reference proteome</keyword>
<dbReference type="Gene3D" id="1.10.260.40">
    <property type="entry name" value="lambda repressor-like DNA-binding domains"/>
    <property type="match status" value="1"/>
</dbReference>